<name>A0A2P2P641_RHIMU</name>
<reference evidence="1" key="1">
    <citation type="submission" date="2018-02" db="EMBL/GenBank/DDBJ databases">
        <title>Rhizophora mucronata_Transcriptome.</title>
        <authorList>
            <person name="Meera S.P."/>
            <person name="Sreeshan A."/>
            <person name="Augustine A."/>
        </authorList>
    </citation>
    <scope>NUCLEOTIDE SEQUENCE</scope>
    <source>
        <tissue evidence="1">Leaf</tissue>
    </source>
</reference>
<sequence length="35" mass="4248">MCSMIQSKETKYTTLSTIYVSKRPRQYSEYMCCWT</sequence>
<evidence type="ECO:0000313" key="1">
    <source>
        <dbReference type="EMBL" id="MBX50224.1"/>
    </source>
</evidence>
<accession>A0A2P2P641</accession>
<protein>
    <submittedName>
        <fullName evidence="1">Uncharacterized protein</fullName>
    </submittedName>
</protein>
<organism evidence="1">
    <name type="scientific">Rhizophora mucronata</name>
    <name type="common">Asiatic mangrove</name>
    <dbReference type="NCBI Taxonomy" id="61149"/>
    <lineage>
        <taxon>Eukaryota</taxon>
        <taxon>Viridiplantae</taxon>
        <taxon>Streptophyta</taxon>
        <taxon>Embryophyta</taxon>
        <taxon>Tracheophyta</taxon>
        <taxon>Spermatophyta</taxon>
        <taxon>Magnoliopsida</taxon>
        <taxon>eudicotyledons</taxon>
        <taxon>Gunneridae</taxon>
        <taxon>Pentapetalae</taxon>
        <taxon>rosids</taxon>
        <taxon>fabids</taxon>
        <taxon>Malpighiales</taxon>
        <taxon>Rhizophoraceae</taxon>
        <taxon>Rhizophora</taxon>
    </lineage>
</organism>
<dbReference type="EMBL" id="GGEC01069740">
    <property type="protein sequence ID" value="MBX50224.1"/>
    <property type="molecule type" value="Transcribed_RNA"/>
</dbReference>
<dbReference type="AlphaFoldDB" id="A0A2P2P641"/>
<proteinExistence type="predicted"/>